<dbReference type="AlphaFoldDB" id="A0A1S9TGT5"/>
<dbReference type="EMBL" id="MUAJ01000054">
    <property type="protein sequence ID" value="OOR09226.1"/>
    <property type="molecule type" value="Genomic_DNA"/>
</dbReference>
<comment type="caution">
    <text evidence="1">The sequence shown here is derived from an EMBL/GenBank/DDBJ whole genome shotgun (WGS) entry which is preliminary data.</text>
</comment>
<reference evidence="1 2" key="1">
    <citation type="submission" date="2017-01" db="EMBL/GenBank/DDBJ databases">
        <title>Bacillus cereus isolates.</title>
        <authorList>
            <person name="Beno S.M."/>
        </authorList>
    </citation>
    <scope>NUCLEOTIDE SEQUENCE [LARGE SCALE GENOMIC DNA]</scope>
    <source>
        <strain evidence="1 2">FSL H8-0485</strain>
    </source>
</reference>
<evidence type="ECO:0000313" key="1">
    <source>
        <dbReference type="EMBL" id="OOR09226.1"/>
    </source>
</evidence>
<proteinExistence type="predicted"/>
<name>A0A1S9TGT5_BACCE</name>
<protein>
    <submittedName>
        <fullName evidence="1">Uncharacterized protein</fullName>
    </submittedName>
</protein>
<sequence>MSSACTCHIDKDKCLWCKTGVYCSTFESEKSQGVSMNFPDGKVIRFHTSNIEEVNNLADILDGVVVGIGVEEKNDEN</sequence>
<organism evidence="1 2">
    <name type="scientific">Bacillus cereus</name>
    <dbReference type="NCBI Taxonomy" id="1396"/>
    <lineage>
        <taxon>Bacteria</taxon>
        <taxon>Bacillati</taxon>
        <taxon>Bacillota</taxon>
        <taxon>Bacilli</taxon>
        <taxon>Bacillales</taxon>
        <taxon>Bacillaceae</taxon>
        <taxon>Bacillus</taxon>
        <taxon>Bacillus cereus group</taxon>
    </lineage>
</organism>
<gene>
    <name evidence="1" type="ORF">BW897_28750</name>
</gene>
<dbReference type="Proteomes" id="UP000190906">
    <property type="component" value="Unassembled WGS sequence"/>
</dbReference>
<evidence type="ECO:0000313" key="2">
    <source>
        <dbReference type="Proteomes" id="UP000190906"/>
    </source>
</evidence>
<accession>A0A1S9TGT5</accession>
<dbReference type="RefSeq" id="WP_078205593.1">
    <property type="nucleotide sequence ID" value="NZ_MUAJ01000054.1"/>
</dbReference>